<dbReference type="CDD" id="cd07820">
    <property type="entry name" value="SRPBCC_3"/>
    <property type="match status" value="1"/>
</dbReference>
<dbReference type="SUPFAM" id="SSF55961">
    <property type="entry name" value="Bet v1-like"/>
    <property type="match status" value="1"/>
</dbReference>
<gene>
    <name evidence="1" type="ORF">HNQ81_001084</name>
</gene>
<dbReference type="RefSeq" id="WP_183349085.1">
    <property type="nucleotide sequence ID" value="NZ_JACHEO010000004.1"/>
</dbReference>
<evidence type="ECO:0000313" key="2">
    <source>
        <dbReference type="Proteomes" id="UP000539642"/>
    </source>
</evidence>
<dbReference type="Gene3D" id="3.30.530.20">
    <property type="match status" value="1"/>
</dbReference>
<accession>A0A840UXF9</accession>
<dbReference type="InterPro" id="IPR023393">
    <property type="entry name" value="START-like_dom_sf"/>
</dbReference>
<sequence>MYTLVRRQRLAAPTAEVWAFLQNPANLDRITPPDLRFRIVTEVPEIMHDGLIIEYRIAIPFLGTHAWITEIKHVRPGRSFVDEQRLGPYRFWHHYHEIEPADGGVRMLDRICYQPPFGPLGRLLHPLYIRRTLDRIFDYRHEQLAELLNGRSTAG</sequence>
<keyword evidence="2" id="KW-1185">Reference proteome</keyword>
<dbReference type="EMBL" id="JACHEO010000004">
    <property type="protein sequence ID" value="MBB5347368.1"/>
    <property type="molecule type" value="Genomic_DNA"/>
</dbReference>
<dbReference type="AlphaFoldDB" id="A0A840UXF9"/>
<comment type="caution">
    <text evidence="1">The sequence shown here is derived from an EMBL/GenBank/DDBJ whole genome shotgun (WGS) entry which is preliminary data.</text>
</comment>
<proteinExistence type="predicted"/>
<protein>
    <submittedName>
        <fullName evidence="1">Ligand-binding SRPBCC domain-containing protein</fullName>
    </submittedName>
</protein>
<name>A0A840UXF9_9BACT</name>
<evidence type="ECO:0000313" key="1">
    <source>
        <dbReference type="EMBL" id="MBB5347368.1"/>
    </source>
</evidence>
<reference evidence="1 2" key="1">
    <citation type="submission" date="2020-08" db="EMBL/GenBank/DDBJ databases">
        <title>Genomic Encyclopedia of Type Strains, Phase IV (KMG-IV): sequencing the most valuable type-strain genomes for metagenomic binning, comparative biology and taxonomic classification.</title>
        <authorList>
            <person name="Goeker M."/>
        </authorList>
    </citation>
    <scope>NUCLEOTIDE SEQUENCE [LARGE SCALE GENOMIC DNA]</scope>
    <source>
        <strain evidence="1 2">DSM 28570</strain>
    </source>
</reference>
<dbReference type="Proteomes" id="UP000539642">
    <property type="component" value="Unassembled WGS sequence"/>
</dbReference>
<organism evidence="1 2">
    <name type="scientific">Desulfoprunum benzoelyticum</name>
    <dbReference type="NCBI Taxonomy" id="1506996"/>
    <lineage>
        <taxon>Bacteria</taxon>
        <taxon>Pseudomonadati</taxon>
        <taxon>Thermodesulfobacteriota</taxon>
        <taxon>Desulfobulbia</taxon>
        <taxon>Desulfobulbales</taxon>
        <taxon>Desulfobulbaceae</taxon>
        <taxon>Desulfoprunum</taxon>
    </lineage>
</organism>